<dbReference type="SMR" id="A0A8I5KU32"/>
<name>A0A8I5KU32_HUMAN</name>
<reference evidence="2" key="5">
    <citation type="submission" date="2025-09" db="UniProtKB">
        <authorList>
            <consortium name="Ensembl"/>
        </authorList>
    </citation>
    <scope>IDENTIFICATION</scope>
</reference>
<keyword evidence="3" id="KW-1185">Reference proteome</keyword>
<dbReference type="Proteomes" id="UP000005640">
    <property type="component" value="Chromosome 2"/>
</dbReference>
<evidence type="ECO:0000313" key="3">
    <source>
        <dbReference type="Proteomes" id="UP000005640"/>
    </source>
</evidence>
<organism evidence="2 3">
    <name type="scientific">Homo sapiens</name>
    <name type="common">Human</name>
    <dbReference type="NCBI Taxonomy" id="9606"/>
    <lineage>
        <taxon>Eukaryota</taxon>
        <taxon>Metazoa</taxon>
        <taxon>Chordata</taxon>
        <taxon>Craniata</taxon>
        <taxon>Vertebrata</taxon>
        <taxon>Euteleostomi</taxon>
        <taxon>Mammalia</taxon>
        <taxon>Eutheria</taxon>
        <taxon>Euarchontoglires</taxon>
        <taxon>Primates</taxon>
        <taxon>Haplorrhini</taxon>
        <taxon>Catarrhini</taxon>
        <taxon>Hominidae</taxon>
        <taxon>Homo</taxon>
    </lineage>
</organism>
<reference evidence="2" key="4">
    <citation type="submission" date="2025-08" db="UniProtKB">
        <authorList>
            <consortium name="Ensembl"/>
        </authorList>
    </citation>
    <scope>IDENTIFICATION</scope>
</reference>
<gene>
    <name evidence="2" type="primary">PNKD</name>
</gene>
<protein>
    <submittedName>
        <fullName evidence="2">PNKD metallo-beta-lactamase domain containing</fullName>
    </submittedName>
</protein>
<dbReference type="AlphaFoldDB" id="A0A8I5KU32"/>
<dbReference type="Ensembl" id="ENST00000693423.1">
    <property type="protein sequence ID" value="ENSP00000508705.1"/>
    <property type="gene ID" value="ENSG00000127838.15"/>
</dbReference>
<accession>A0A8I5KU32</accession>
<evidence type="ECO:0000313" key="2">
    <source>
        <dbReference type="Ensembl" id="ENSP00000508705.1"/>
    </source>
</evidence>
<dbReference type="HGNC" id="HGNC:9153">
    <property type="gene designation" value="PNKD"/>
</dbReference>
<reference evidence="2 3" key="1">
    <citation type="journal article" date="2001" name="Nature">
        <title>Initial sequencing and analysis of the human genome.</title>
        <authorList>
            <consortium name="International Human Genome Sequencing Consortium"/>
            <person name="Lander E.S."/>
            <person name="Linton L.M."/>
            <person name="Birren B."/>
            <person name="Nusbaum C."/>
            <person name="Zody M.C."/>
            <person name="Baldwin J."/>
            <person name="Devon K."/>
            <person name="Dewar K."/>
            <person name="Doyle M."/>
            <person name="FitzHugh W."/>
            <person name="Funke R."/>
            <person name="Gage D."/>
            <person name="Harris K."/>
            <person name="Heaford A."/>
            <person name="Howland J."/>
            <person name="Kann L."/>
            <person name="Lehoczky J."/>
            <person name="LeVine R."/>
            <person name="McEwan P."/>
            <person name="McKernan K."/>
            <person name="Meldrim J."/>
            <person name="Mesirov J.P."/>
            <person name="Miranda C."/>
            <person name="Morris W."/>
            <person name="Naylor J."/>
            <person name="Raymond C."/>
            <person name="Rosetti M."/>
            <person name="Santos R."/>
            <person name="Sheridan A."/>
            <person name="Sougnez C."/>
            <person name="Stange-Thomann N."/>
            <person name="Stojanovic N."/>
            <person name="Subramanian A."/>
            <person name="Wyman D."/>
            <person name="Rogers J."/>
            <person name="Sulston J."/>
            <person name="Ainscough R."/>
            <person name="Beck S."/>
            <person name="Bentley D."/>
            <person name="Burton J."/>
            <person name="Clee C."/>
            <person name="Carter N."/>
            <person name="Coulson A."/>
            <person name="Deadman R."/>
            <person name="Deloukas P."/>
            <person name="Dunham A."/>
            <person name="Dunham I."/>
            <person name="Durbin R."/>
            <person name="French L."/>
            <person name="Grafham D."/>
            <person name="Gregory S."/>
            <person name="Hubbard T."/>
            <person name="Humphray S."/>
            <person name="Hunt A."/>
            <person name="Jones M."/>
            <person name="Lloyd C."/>
            <person name="McMurray A."/>
            <person name="Matthews L."/>
            <person name="Mercer S."/>
            <person name="Milne S."/>
            <person name="Mullikin J.C."/>
            <person name="Mungall A."/>
            <person name="Plumb R."/>
            <person name="Ross M."/>
            <person name="Shownkeen R."/>
            <person name="Sims S."/>
            <person name="Waterston R.H."/>
            <person name="Wilson R.K."/>
            <person name="Hillier L.W."/>
            <person name="McPherson J.D."/>
            <person name="Marra M.A."/>
            <person name="Mardis E.R."/>
            <person name="Fulton L.A."/>
            <person name="Chinwalla A.T."/>
            <person name="Pepin K.H."/>
            <person name="Gish W.R."/>
            <person name="Chissoe S.L."/>
            <person name="Wendl M.C."/>
            <person name="Delehaunty K.D."/>
            <person name="Miner T.L."/>
            <person name="Delehaunty A."/>
            <person name="Kramer J.B."/>
            <person name="Cook L.L."/>
            <person name="Fulton R.S."/>
            <person name="Johnson D.L."/>
            <person name="Minx P.J."/>
            <person name="Clifton S.W."/>
            <person name="Hawkins T."/>
            <person name="Branscomb E."/>
            <person name="Predki P."/>
            <person name="Richardson P."/>
            <person name="Wenning S."/>
            <person name="Slezak T."/>
            <person name="Doggett N."/>
            <person name="Cheng J.F."/>
            <person name="Olsen A."/>
            <person name="Lucas S."/>
            <person name="Elkin C."/>
            <person name="Uberbacher E."/>
            <person name="Frazier M."/>
            <person name="Gibbs R.A."/>
            <person name="Muzny D.M."/>
            <person name="Scherer S.E."/>
            <person name="Bouck J.B."/>
            <person name="Sodergren E.J."/>
            <person name="Worley K.C."/>
            <person name="Rives C.M."/>
            <person name="Gorrell J.H."/>
            <person name="Metzker M.L."/>
            <person name="Naylor S.L."/>
            <person name="Kucherlapati R.S."/>
            <person name="Nelson D.L."/>
            <person name="Weinstock G.M."/>
            <person name="Sakaki Y."/>
            <person name="Fujiyama A."/>
            <person name="Hattori M."/>
            <person name="Yada T."/>
            <person name="Toyoda A."/>
            <person name="Itoh T."/>
            <person name="Kawagoe C."/>
            <person name="Watanabe H."/>
            <person name="Totoki Y."/>
            <person name="Taylor T."/>
            <person name="Weissenbach J."/>
            <person name="Heilig R."/>
            <person name="Saurin W."/>
            <person name="Artiguenave F."/>
            <person name="Brottier P."/>
            <person name="Bruls T."/>
            <person name="Pelletier E."/>
            <person name="Robert C."/>
            <person name="Wincker P."/>
            <person name="Smith D.R."/>
            <person name="Doucette-Stamm L."/>
            <person name="Rubenfield M."/>
            <person name="Weinstock K."/>
            <person name="Lee H.M."/>
            <person name="Dubois J."/>
            <person name="Rosenthal A."/>
            <person name="Platzer M."/>
            <person name="Nyakatura G."/>
            <person name="Taudien S."/>
            <person name="Rump A."/>
            <person name="Yang H."/>
            <person name="Yu J."/>
            <person name="Wang J."/>
            <person name="Huang G."/>
            <person name="Gu J."/>
            <person name="Hood L."/>
            <person name="Rowen L."/>
            <person name="Madan A."/>
            <person name="Qin S."/>
            <person name="Davis R.W."/>
            <person name="Federspiel N.A."/>
            <person name="Abola A.P."/>
            <person name="Proctor M.J."/>
            <person name="Myers R.M."/>
            <person name="Schmutz J."/>
            <person name="Dickson M."/>
            <person name="Grimwood J."/>
            <person name="Cox D.R."/>
            <person name="Olson M.V."/>
            <person name="Kaul R."/>
            <person name="Raymond C."/>
            <person name="Shimizu N."/>
            <person name="Kawasaki K."/>
            <person name="Minoshima S."/>
            <person name="Evans G.A."/>
            <person name="Athanasiou M."/>
            <person name="Schultz R."/>
            <person name="Roe B.A."/>
            <person name="Chen F."/>
            <person name="Pan H."/>
            <person name="Ramser J."/>
            <person name="Lehrach H."/>
            <person name="Reinhardt R."/>
            <person name="McCombie W.R."/>
            <person name="de la Bastide M."/>
            <person name="Dedhia N."/>
            <person name="Blocker H."/>
            <person name="Hornischer K."/>
            <person name="Nordsiek G."/>
            <person name="Agarwala R."/>
            <person name="Aravind L."/>
            <person name="Bailey J.A."/>
            <person name="Bateman A."/>
            <person name="Batzoglou S."/>
            <person name="Birney E."/>
            <person name="Bork P."/>
            <person name="Brown D.G."/>
            <person name="Burge C.B."/>
            <person name="Cerutti L."/>
            <person name="Chen H.C."/>
            <person name="Church D."/>
            <person name="Clamp M."/>
            <person name="Copley R.R."/>
            <person name="Doerks T."/>
            <person name="Eddy S.R."/>
            <person name="Eichler E.E."/>
            <person name="Furey T.S."/>
            <person name="Galagan J."/>
            <person name="Gilbert J.G."/>
            <person name="Harmon C."/>
            <person name="Hayashizaki Y."/>
            <person name="Haussler D."/>
            <person name="Hermjakob H."/>
            <person name="Hokamp K."/>
            <person name="Jang W."/>
            <person name="Johnson L.S."/>
            <person name="Jones T.A."/>
            <person name="Kasif S."/>
            <person name="Kaspryzk A."/>
            <person name="Kennedy S."/>
            <person name="Kent W.J."/>
            <person name="Kitts P."/>
            <person name="Koonin E.V."/>
            <person name="Korf I."/>
            <person name="Kulp D."/>
            <person name="Lancet D."/>
            <person name="Lowe T.M."/>
            <person name="McLysaght A."/>
            <person name="Mikkelsen T."/>
            <person name="Moran J.V."/>
            <person name="Mulder N."/>
            <person name="Pollara V.J."/>
            <person name="Ponting C.P."/>
            <person name="Schuler G."/>
            <person name="Schultz J."/>
            <person name="Slater G."/>
            <person name="Smit A.F."/>
            <person name="Stupka E."/>
            <person name="Szustakowski J."/>
            <person name="Thierry-Mieg D."/>
            <person name="Thierry-Mieg J."/>
            <person name="Wagner L."/>
            <person name="Wallis J."/>
            <person name="Wheeler R."/>
            <person name="Williams A."/>
            <person name="Wolf Y.I."/>
            <person name="Wolfe K.H."/>
            <person name="Yang S.P."/>
            <person name="Yeh R.F."/>
            <person name="Collins F."/>
            <person name="Guyer M.S."/>
            <person name="Peterson J."/>
            <person name="Felsenfeld A."/>
            <person name="Wetterstrand K.A."/>
            <person name="Patrinos A."/>
            <person name="Morgan M.J."/>
            <person name="de Jong P."/>
            <person name="Catanese J.J."/>
            <person name="Osoegawa K."/>
            <person name="Shizuya H."/>
            <person name="Choi S."/>
            <person name="Chen Y.J."/>
        </authorList>
    </citation>
    <scope>NUCLEOTIDE SEQUENCE [LARGE SCALE GENOMIC DNA]</scope>
</reference>
<keyword evidence="1" id="KW-1133">Transmembrane helix</keyword>
<dbReference type="EMBL" id="AC021016">
    <property type="status" value="NOT_ANNOTATED_CDS"/>
    <property type="molecule type" value="Genomic_DNA"/>
</dbReference>
<dbReference type="OrthoDB" id="449487at2759"/>
<keyword evidence="1" id="KW-0472">Membrane</keyword>
<reference evidence="2 3" key="2">
    <citation type="journal article" date="2004" name="Nature">
        <title>Finishing the euchromatic sequence of the human genome.</title>
        <authorList>
            <consortium name="International Human Genome Sequencing Consortium"/>
        </authorList>
    </citation>
    <scope>NUCLEOTIDE SEQUENCE [LARGE SCALE GENOMIC DNA]</scope>
</reference>
<dbReference type="OpenTargets" id="ENSG00000127838"/>
<dbReference type="GeneTree" id="ENSGT00940000158887"/>
<feature type="transmembrane region" description="Helical" evidence="1">
    <location>
        <begin position="12"/>
        <end position="30"/>
    </location>
</feature>
<reference evidence="2 3" key="3">
    <citation type="journal article" date="2005" name="Nature">
        <title>Generation and annotation of the DNA sequences of human chromosomes 2 and 4.</title>
        <authorList>
            <person name="Hillier L.W."/>
            <person name="Graves T.A."/>
            <person name="Fulton R.S."/>
            <person name="Fulton L.A."/>
            <person name="Pepin K.H."/>
            <person name="Minx P."/>
            <person name="Wagner-McPherson C."/>
            <person name="Layman D."/>
            <person name="Wylie K."/>
            <person name="Sekhon M."/>
            <person name="Becker M.C."/>
            <person name="Fewell G.A."/>
            <person name="Delehaunty K.D."/>
            <person name="Miner T.L."/>
            <person name="Nash W.E."/>
            <person name="Kremitzki C."/>
            <person name="Oddy L."/>
            <person name="Du H."/>
            <person name="Sun H."/>
            <person name="Bradshaw-Cordum H."/>
            <person name="Ali J."/>
            <person name="Carter J."/>
            <person name="Cordes M."/>
            <person name="Harris A."/>
            <person name="Isak A."/>
            <person name="van Brunt A."/>
            <person name="Nguyen C."/>
            <person name="Du F."/>
            <person name="Courtney L."/>
            <person name="Kalicki J."/>
            <person name="Ozersky P."/>
            <person name="Abbott S."/>
            <person name="Armstrong J."/>
            <person name="Belter E.A."/>
            <person name="Caruso L."/>
            <person name="Cedroni M."/>
            <person name="Cotton M."/>
            <person name="Davidson T."/>
            <person name="Desai A."/>
            <person name="Elliott G."/>
            <person name="Erb T."/>
            <person name="Fronick C."/>
            <person name="Gaige T."/>
            <person name="Haakenson W."/>
            <person name="Haglund K."/>
            <person name="Holmes A."/>
            <person name="Harkins R."/>
            <person name="Kim K."/>
            <person name="Kruchowski S.S."/>
            <person name="Strong C.M."/>
            <person name="Grewal N."/>
            <person name="Goyea E."/>
            <person name="Hou S."/>
            <person name="Levy A."/>
            <person name="Martinka S."/>
            <person name="Mead K."/>
            <person name="McLellan M.D."/>
            <person name="Meyer R."/>
            <person name="Randall-Maher J."/>
            <person name="Tomlinson C."/>
            <person name="Dauphin-Kohlberg S."/>
            <person name="Kozlowicz-Reilly A."/>
            <person name="Shah N."/>
            <person name="Swearengen-Shahid S."/>
            <person name="Snider J."/>
            <person name="Strong J.T."/>
            <person name="Thompson J."/>
            <person name="Yoakum M."/>
            <person name="Leonard S."/>
            <person name="Pearman C."/>
            <person name="Trani L."/>
            <person name="Radionenko M."/>
            <person name="Waligorski J.E."/>
            <person name="Wang C."/>
            <person name="Rock S.M."/>
            <person name="Tin-Wollam A.M."/>
            <person name="Maupin R."/>
            <person name="Latreille P."/>
            <person name="Wendl M.C."/>
            <person name="Yang S.P."/>
            <person name="Pohl C."/>
            <person name="Wallis J.W."/>
            <person name="Spieth J."/>
            <person name="Bieri T.A."/>
            <person name="Berkowicz N."/>
            <person name="Nelson J.O."/>
            <person name="Osborne J."/>
            <person name="Ding L."/>
            <person name="Meyer R."/>
            <person name="Sabo A."/>
            <person name="Shotland Y."/>
            <person name="Sinha P."/>
            <person name="Wohldmann P.E."/>
            <person name="Cook L.L."/>
            <person name="Hickenbotham M.T."/>
            <person name="Eldred J."/>
            <person name="Williams D."/>
            <person name="Jones T.A."/>
            <person name="She X."/>
            <person name="Ciccarelli F.D."/>
            <person name="Izaurralde E."/>
            <person name="Taylor J."/>
            <person name="Schmutz J."/>
            <person name="Myers R.M."/>
            <person name="Cox D.R."/>
            <person name="Huang X."/>
            <person name="McPherson J.D."/>
            <person name="Mardis E.R."/>
            <person name="Clifton S.W."/>
            <person name="Warren W.C."/>
            <person name="Chinwalla A.T."/>
            <person name="Eddy S.R."/>
            <person name="Marra M.A."/>
            <person name="Ovcharenko I."/>
            <person name="Furey T.S."/>
            <person name="Miller W."/>
            <person name="Eichler E.E."/>
            <person name="Bork P."/>
            <person name="Suyama M."/>
            <person name="Torrents D."/>
            <person name="Waterston R.H."/>
            <person name="Wilson R.K."/>
        </authorList>
    </citation>
    <scope>NUCLEOTIDE SEQUENCE [LARGE SCALE GENOMIC DNA]</scope>
</reference>
<dbReference type="Ensembl" id="ENST00000693423.1">
    <property type="protein sequence ID" value="ENSP00000508705.1"/>
    <property type="gene ID" value="ENSG00000127838.16"/>
</dbReference>
<keyword evidence="1" id="KW-0812">Transmembrane</keyword>
<sequence>MAWQGWPAAWQWVAGCWLLLVLVLVLLVSPRGCRARRGLRGLLMAHSQRLLFRIGS</sequence>
<proteinExistence type="predicted"/>
<evidence type="ECO:0000256" key="1">
    <source>
        <dbReference type="SAM" id="Phobius"/>
    </source>
</evidence>